<comment type="subcellular location">
    <subcellularLocation>
        <location evidence="1">Cell junction</location>
        <location evidence="1">Tight junction</location>
    </subcellularLocation>
    <subcellularLocation>
        <location evidence="2">Cell membrane</location>
        <topology evidence="2">Multi-pass membrane protein</topology>
    </subcellularLocation>
</comment>
<dbReference type="Proteomes" id="UP001642483">
    <property type="component" value="Unassembled WGS sequence"/>
</dbReference>
<comment type="similarity">
    <text evidence="3">Belongs to the claudin family.</text>
</comment>
<organism evidence="11 12">
    <name type="scientific">Clavelina lepadiformis</name>
    <name type="common">Light-bulb sea squirt</name>
    <name type="synonym">Ascidia lepadiformis</name>
    <dbReference type="NCBI Taxonomy" id="159417"/>
    <lineage>
        <taxon>Eukaryota</taxon>
        <taxon>Metazoa</taxon>
        <taxon>Chordata</taxon>
        <taxon>Tunicata</taxon>
        <taxon>Ascidiacea</taxon>
        <taxon>Aplousobranchia</taxon>
        <taxon>Clavelinidae</taxon>
        <taxon>Clavelina</taxon>
    </lineage>
</organism>
<keyword evidence="5" id="KW-1003">Cell membrane</keyword>
<comment type="caution">
    <text evidence="11">The sequence shown here is derived from an EMBL/GenBank/DDBJ whole genome shotgun (WGS) entry which is preliminary data.</text>
</comment>
<evidence type="ECO:0008006" key="13">
    <source>
        <dbReference type="Google" id="ProtNLM"/>
    </source>
</evidence>
<proteinExistence type="inferred from homology"/>
<gene>
    <name evidence="11" type="ORF">CVLEPA_LOCUS5105</name>
</gene>
<protein>
    <recommendedName>
        <fullName evidence="13">Claudin</fullName>
    </recommendedName>
</protein>
<dbReference type="Gene3D" id="1.20.140.150">
    <property type="match status" value="1"/>
</dbReference>
<evidence type="ECO:0000256" key="10">
    <source>
        <dbReference type="SAM" id="Phobius"/>
    </source>
</evidence>
<evidence type="ECO:0000313" key="12">
    <source>
        <dbReference type="Proteomes" id="UP001642483"/>
    </source>
</evidence>
<keyword evidence="12" id="KW-1185">Reference proteome</keyword>
<sequence>MAKTSLQVMGWLISMCSWGATVGVFLSHKWKSTSVEGLPVLDSVTYMEGLWDSCEVYPTGQRKCITFSGPLSSQPNVVVTCRILLMIAILLGVVCGFVTLLAFKCTDIGPEDRKSEARVAFWTGLGFLACGFCVTIASAYYMHDIVRGTSLLNRTTNLPPYQIHEALKIAMAFGLLWLIGGLVQLCGSHHIEENDVKYEHDKYNRNMRQEYI</sequence>
<keyword evidence="6 10" id="KW-0812">Transmembrane</keyword>
<keyword evidence="4" id="KW-0796">Tight junction</keyword>
<feature type="transmembrane region" description="Helical" evidence="10">
    <location>
        <begin position="83"/>
        <end position="103"/>
    </location>
</feature>
<evidence type="ECO:0000256" key="1">
    <source>
        <dbReference type="ARBA" id="ARBA00004435"/>
    </source>
</evidence>
<evidence type="ECO:0000256" key="4">
    <source>
        <dbReference type="ARBA" id="ARBA00022427"/>
    </source>
</evidence>
<name>A0ABP0FBC4_CLALP</name>
<evidence type="ECO:0000256" key="2">
    <source>
        <dbReference type="ARBA" id="ARBA00004651"/>
    </source>
</evidence>
<dbReference type="InterPro" id="IPR006187">
    <property type="entry name" value="Claudin"/>
</dbReference>
<dbReference type="PRINTS" id="PR01077">
    <property type="entry name" value="CLAUDIN"/>
</dbReference>
<feature type="transmembrane region" description="Helical" evidence="10">
    <location>
        <begin position="119"/>
        <end position="141"/>
    </location>
</feature>
<evidence type="ECO:0000256" key="6">
    <source>
        <dbReference type="ARBA" id="ARBA00022692"/>
    </source>
</evidence>
<keyword evidence="8 10" id="KW-1133">Transmembrane helix</keyword>
<dbReference type="InterPro" id="IPR004031">
    <property type="entry name" value="PMP22/EMP/MP20/Claudin"/>
</dbReference>
<evidence type="ECO:0000256" key="9">
    <source>
        <dbReference type="ARBA" id="ARBA00023136"/>
    </source>
</evidence>
<feature type="transmembrane region" description="Helical" evidence="10">
    <location>
        <begin position="12"/>
        <end position="30"/>
    </location>
</feature>
<keyword evidence="9 10" id="KW-0472">Membrane</keyword>
<dbReference type="PANTHER" id="PTHR12002">
    <property type="entry name" value="CLAUDIN"/>
    <property type="match status" value="1"/>
</dbReference>
<evidence type="ECO:0000256" key="7">
    <source>
        <dbReference type="ARBA" id="ARBA00022949"/>
    </source>
</evidence>
<evidence type="ECO:0000313" key="11">
    <source>
        <dbReference type="EMBL" id="CAK8675532.1"/>
    </source>
</evidence>
<keyword evidence="7" id="KW-0965">Cell junction</keyword>
<dbReference type="EMBL" id="CAWYQH010000024">
    <property type="protein sequence ID" value="CAK8675532.1"/>
    <property type="molecule type" value="Genomic_DNA"/>
</dbReference>
<evidence type="ECO:0000256" key="5">
    <source>
        <dbReference type="ARBA" id="ARBA00022475"/>
    </source>
</evidence>
<accession>A0ABP0FBC4</accession>
<evidence type="ECO:0000256" key="3">
    <source>
        <dbReference type="ARBA" id="ARBA00008295"/>
    </source>
</evidence>
<reference evidence="11 12" key="1">
    <citation type="submission" date="2024-02" db="EMBL/GenBank/DDBJ databases">
        <authorList>
            <person name="Daric V."/>
            <person name="Darras S."/>
        </authorList>
    </citation>
    <scope>NUCLEOTIDE SEQUENCE [LARGE SCALE GENOMIC DNA]</scope>
</reference>
<evidence type="ECO:0000256" key="8">
    <source>
        <dbReference type="ARBA" id="ARBA00022989"/>
    </source>
</evidence>
<dbReference type="Pfam" id="PF00822">
    <property type="entry name" value="PMP22_Claudin"/>
    <property type="match status" value="1"/>
</dbReference>